<reference evidence="2" key="1">
    <citation type="journal article" date="2015" name="Nat. Genet.">
        <title>The genome and transcriptome of the zoonotic hookworm Ancylostoma ceylanicum identify infection-specific gene families.</title>
        <authorList>
            <person name="Schwarz E.M."/>
            <person name="Hu Y."/>
            <person name="Antoshechkin I."/>
            <person name="Miller M.M."/>
            <person name="Sternberg P.W."/>
            <person name="Aroian R.V."/>
        </authorList>
    </citation>
    <scope>NUCLEOTIDE SEQUENCE</scope>
    <source>
        <strain evidence="2">HY135</strain>
    </source>
</reference>
<organism evidence="1 2">
    <name type="scientific">Ancylostoma ceylanicum</name>
    <dbReference type="NCBI Taxonomy" id="53326"/>
    <lineage>
        <taxon>Eukaryota</taxon>
        <taxon>Metazoa</taxon>
        <taxon>Ecdysozoa</taxon>
        <taxon>Nematoda</taxon>
        <taxon>Chromadorea</taxon>
        <taxon>Rhabditida</taxon>
        <taxon>Rhabditina</taxon>
        <taxon>Rhabditomorpha</taxon>
        <taxon>Strongyloidea</taxon>
        <taxon>Ancylostomatidae</taxon>
        <taxon>Ancylostomatinae</taxon>
        <taxon>Ancylostoma</taxon>
    </lineage>
</organism>
<dbReference type="AlphaFoldDB" id="A0A016W6M4"/>
<gene>
    <name evidence="1" type="primary">Acey_s1043.g3478</name>
    <name evidence="1" type="ORF">Y032_1043g3478</name>
</gene>
<dbReference type="Proteomes" id="UP000024635">
    <property type="component" value="Unassembled WGS sequence"/>
</dbReference>
<comment type="caution">
    <text evidence="1">The sequence shown here is derived from an EMBL/GenBank/DDBJ whole genome shotgun (WGS) entry which is preliminary data.</text>
</comment>
<accession>A0A016W6M4</accession>
<keyword evidence="2" id="KW-1185">Reference proteome</keyword>
<evidence type="ECO:0000313" key="2">
    <source>
        <dbReference type="Proteomes" id="UP000024635"/>
    </source>
</evidence>
<protein>
    <submittedName>
        <fullName evidence="1">Uncharacterized protein</fullName>
    </submittedName>
</protein>
<evidence type="ECO:0000313" key="1">
    <source>
        <dbReference type="EMBL" id="EYC35484.1"/>
    </source>
</evidence>
<dbReference type="EMBL" id="JARK01000643">
    <property type="protein sequence ID" value="EYC35484.1"/>
    <property type="molecule type" value="Genomic_DNA"/>
</dbReference>
<name>A0A016W6M4_9BILA</name>
<proteinExistence type="predicted"/>
<sequence>MFCSASTFKQYRVLPGPYRIQGVNGVSPLIGVTLLKLKNHGSFKQAQARGLPQAKIKTKPTLKIKVVEITRKNSGRGRN</sequence>